<organism evidence="4 5">
    <name type="scientific">Atractosteus spatula</name>
    <name type="common">Alligator gar</name>
    <name type="synonym">Lepisosteus spatula</name>
    <dbReference type="NCBI Taxonomy" id="7917"/>
    <lineage>
        <taxon>Eukaryota</taxon>
        <taxon>Metazoa</taxon>
        <taxon>Chordata</taxon>
        <taxon>Craniata</taxon>
        <taxon>Vertebrata</taxon>
        <taxon>Euteleostomi</taxon>
        <taxon>Actinopterygii</taxon>
        <taxon>Neopterygii</taxon>
        <taxon>Holostei</taxon>
        <taxon>Semionotiformes</taxon>
        <taxon>Lepisosteidae</taxon>
        <taxon>Atractosteus</taxon>
    </lineage>
</organism>
<feature type="repeat" description="Hemopexin" evidence="1">
    <location>
        <begin position="19"/>
        <end position="67"/>
    </location>
</feature>
<feature type="non-terminal residue" evidence="4">
    <location>
        <position position="1"/>
    </location>
</feature>
<name>A0A8J7P5T4_ATRSP</name>
<comment type="caution">
    <text evidence="4">The sequence shown here is derived from an EMBL/GenBank/DDBJ whole genome shotgun (WGS) entry which is preliminary data.</text>
</comment>
<evidence type="ECO:0000256" key="2">
    <source>
        <dbReference type="SAM" id="Phobius"/>
    </source>
</evidence>
<dbReference type="SMART" id="SM00120">
    <property type="entry name" value="HX"/>
    <property type="match status" value="1"/>
</dbReference>
<keyword evidence="5" id="KW-1185">Reference proteome</keyword>
<evidence type="ECO:0000313" key="4">
    <source>
        <dbReference type="EMBL" id="MBN3324805.1"/>
    </source>
</evidence>
<dbReference type="Pfam" id="PF11857">
    <property type="entry name" value="DUF3377"/>
    <property type="match status" value="1"/>
</dbReference>
<dbReference type="InterPro" id="IPR036375">
    <property type="entry name" value="Hemopexin-like_dom_sf"/>
</dbReference>
<evidence type="ECO:0000256" key="1">
    <source>
        <dbReference type="PROSITE-ProRule" id="PRU01011"/>
    </source>
</evidence>
<keyword evidence="2" id="KW-0472">Membrane</keyword>
<dbReference type="InterPro" id="IPR018487">
    <property type="entry name" value="Hemopexin-like_repeat"/>
</dbReference>
<dbReference type="AlphaFoldDB" id="A0A8J7P5T4"/>
<evidence type="ECO:0000259" key="3">
    <source>
        <dbReference type="Pfam" id="PF11857"/>
    </source>
</evidence>
<proteinExistence type="predicted"/>
<reference evidence="4" key="1">
    <citation type="journal article" date="2021" name="Cell">
        <title>Tracing the genetic footprints of vertebrate landing in non-teleost ray-finned fishes.</title>
        <authorList>
            <person name="Bi X."/>
            <person name="Wang K."/>
            <person name="Yang L."/>
            <person name="Pan H."/>
            <person name="Jiang H."/>
            <person name="Wei Q."/>
            <person name="Fang M."/>
            <person name="Yu H."/>
            <person name="Zhu C."/>
            <person name="Cai Y."/>
            <person name="He Y."/>
            <person name="Gan X."/>
            <person name="Zeng H."/>
            <person name="Yu D."/>
            <person name="Zhu Y."/>
            <person name="Jiang H."/>
            <person name="Qiu Q."/>
            <person name="Yang H."/>
            <person name="Zhang Y.E."/>
            <person name="Wang W."/>
            <person name="Zhu M."/>
            <person name="He S."/>
            <person name="Zhang G."/>
        </authorList>
    </citation>
    <scope>NUCLEOTIDE SEQUENCE</scope>
    <source>
        <strain evidence="4">Allg_001</strain>
    </source>
</reference>
<dbReference type="Proteomes" id="UP000736164">
    <property type="component" value="Unassembled WGS sequence"/>
</dbReference>
<protein>
    <submittedName>
        <fullName evidence="4">MMP14 protein</fullName>
    </submittedName>
</protein>
<dbReference type="SUPFAM" id="SSF50923">
    <property type="entry name" value="Hemopexin-like domain"/>
    <property type="match status" value="1"/>
</dbReference>
<gene>
    <name evidence="4" type="primary">Mmp14_1</name>
    <name evidence="4" type="ORF">GTO95_0005924</name>
</gene>
<feature type="non-terminal residue" evidence="4">
    <location>
        <position position="145"/>
    </location>
</feature>
<dbReference type="GO" id="GO:0004222">
    <property type="term" value="F:metalloendopeptidase activity"/>
    <property type="evidence" value="ECO:0007669"/>
    <property type="project" value="InterPro"/>
</dbReference>
<dbReference type="PROSITE" id="PS51642">
    <property type="entry name" value="HEMOPEXIN_2"/>
    <property type="match status" value="1"/>
</dbReference>
<accession>A0A8J7P5T4</accession>
<dbReference type="InterPro" id="IPR021805">
    <property type="entry name" value="Pept_M10A_metallopeptidase_C"/>
</dbReference>
<dbReference type="EMBL" id="JAAWVO010072682">
    <property type="protein sequence ID" value="MBN3324805.1"/>
    <property type="molecule type" value="Genomic_DNA"/>
</dbReference>
<sequence>MRTVDADYPKPISVWEGVPDAPRAAFMGKDGAFTYFYKGNRYWKFNNQQLKVEPGYPKSVLQDWMGCEGVGEPEEPPRRGTDDTEVVIIEVDEGGAGGGLSAAAVVVPVVLLLCVIAALGAVLFFRRYGTPRRLLYCQRSLLDKV</sequence>
<dbReference type="Pfam" id="PF00045">
    <property type="entry name" value="Hemopexin"/>
    <property type="match status" value="1"/>
</dbReference>
<keyword evidence="2" id="KW-0812">Transmembrane</keyword>
<feature type="domain" description="Peptidase M10A matrix metallopeptidase C-terminal" evidence="3">
    <location>
        <begin position="79"/>
        <end position="145"/>
    </location>
</feature>
<keyword evidence="2" id="KW-1133">Transmembrane helix</keyword>
<evidence type="ECO:0000313" key="5">
    <source>
        <dbReference type="Proteomes" id="UP000736164"/>
    </source>
</evidence>
<feature type="transmembrane region" description="Helical" evidence="2">
    <location>
        <begin position="102"/>
        <end position="125"/>
    </location>
</feature>
<dbReference type="Gene3D" id="2.110.10.10">
    <property type="entry name" value="Hemopexin-like domain"/>
    <property type="match status" value="1"/>
</dbReference>